<dbReference type="InterPro" id="IPR003660">
    <property type="entry name" value="HAMP_dom"/>
</dbReference>
<dbReference type="InterPro" id="IPR003594">
    <property type="entry name" value="HATPase_dom"/>
</dbReference>
<dbReference type="CDD" id="cd00075">
    <property type="entry name" value="HATPase"/>
    <property type="match status" value="1"/>
</dbReference>
<organism evidence="11 12">
    <name type="scientific">Candidatus Dojkabacteria bacterium</name>
    <dbReference type="NCBI Taxonomy" id="2099670"/>
    <lineage>
        <taxon>Bacteria</taxon>
        <taxon>Candidatus Dojkabacteria</taxon>
    </lineage>
</organism>
<dbReference type="Pfam" id="PF02518">
    <property type="entry name" value="HATPase_c"/>
    <property type="match status" value="1"/>
</dbReference>
<dbReference type="CDD" id="cd00082">
    <property type="entry name" value="HisKA"/>
    <property type="match status" value="1"/>
</dbReference>
<dbReference type="Gene3D" id="3.30.565.10">
    <property type="entry name" value="Histidine kinase-like ATPase, C-terminal domain"/>
    <property type="match status" value="1"/>
</dbReference>
<keyword evidence="7" id="KW-0902">Two-component regulatory system</keyword>
<dbReference type="Pfam" id="PF00672">
    <property type="entry name" value="HAMP"/>
    <property type="match status" value="1"/>
</dbReference>
<feature type="transmembrane region" description="Helical" evidence="8">
    <location>
        <begin position="86"/>
        <end position="105"/>
    </location>
</feature>
<protein>
    <recommendedName>
        <fullName evidence="3">histidine kinase</fullName>
        <ecNumber evidence="3">2.7.13.3</ecNumber>
    </recommendedName>
</protein>
<dbReference type="SMART" id="SM00387">
    <property type="entry name" value="HATPase_c"/>
    <property type="match status" value="1"/>
</dbReference>
<dbReference type="FunFam" id="3.30.565.10:FF:000006">
    <property type="entry name" value="Sensor histidine kinase WalK"/>
    <property type="match status" value="1"/>
</dbReference>
<evidence type="ECO:0000256" key="8">
    <source>
        <dbReference type="SAM" id="Phobius"/>
    </source>
</evidence>
<dbReference type="SUPFAM" id="SSF55874">
    <property type="entry name" value="ATPase domain of HSP90 chaperone/DNA topoisomerase II/histidine kinase"/>
    <property type="match status" value="1"/>
</dbReference>
<dbReference type="AlphaFoldDB" id="A0A955KWC7"/>
<dbReference type="GO" id="GO:0000155">
    <property type="term" value="F:phosphorelay sensor kinase activity"/>
    <property type="evidence" value="ECO:0007669"/>
    <property type="project" value="InterPro"/>
</dbReference>
<dbReference type="InterPro" id="IPR050351">
    <property type="entry name" value="BphY/WalK/GraS-like"/>
</dbReference>
<dbReference type="SMART" id="SM00388">
    <property type="entry name" value="HisKA"/>
    <property type="match status" value="1"/>
</dbReference>
<evidence type="ECO:0000313" key="12">
    <source>
        <dbReference type="Proteomes" id="UP000748332"/>
    </source>
</evidence>
<evidence type="ECO:0000256" key="2">
    <source>
        <dbReference type="ARBA" id="ARBA00004370"/>
    </source>
</evidence>
<dbReference type="SMART" id="SM00304">
    <property type="entry name" value="HAMP"/>
    <property type="match status" value="1"/>
</dbReference>
<evidence type="ECO:0000256" key="3">
    <source>
        <dbReference type="ARBA" id="ARBA00012438"/>
    </source>
</evidence>
<keyword evidence="8" id="KW-0812">Transmembrane</keyword>
<dbReference type="InterPro" id="IPR005467">
    <property type="entry name" value="His_kinase_dom"/>
</dbReference>
<comment type="caution">
    <text evidence="11">The sequence shown here is derived from an EMBL/GenBank/DDBJ whole genome shotgun (WGS) entry which is preliminary data.</text>
</comment>
<comment type="catalytic activity">
    <reaction evidence="1">
        <text>ATP + protein L-histidine = ADP + protein N-phospho-L-histidine.</text>
        <dbReference type="EC" id="2.7.13.3"/>
    </reaction>
</comment>
<proteinExistence type="predicted"/>
<dbReference type="PANTHER" id="PTHR45453">
    <property type="entry name" value="PHOSPHATE REGULON SENSOR PROTEIN PHOR"/>
    <property type="match status" value="1"/>
</dbReference>
<evidence type="ECO:0000259" key="10">
    <source>
        <dbReference type="PROSITE" id="PS50885"/>
    </source>
</evidence>
<dbReference type="EMBL" id="JAGQLM010000027">
    <property type="protein sequence ID" value="MCA9374821.1"/>
    <property type="molecule type" value="Genomic_DNA"/>
</dbReference>
<dbReference type="InterPro" id="IPR036097">
    <property type="entry name" value="HisK_dim/P_sf"/>
</dbReference>
<dbReference type="Pfam" id="PF00512">
    <property type="entry name" value="HisKA"/>
    <property type="match status" value="1"/>
</dbReference>
<feature type="domain" description="HAMP" evidence="10">
    <location>
        <begin position="106"/>
        <end position="159"/>
    </location>
</feature>
<evidence type="ECO:0000256" key="6">
    <source>
        <dbReference type="ARBA" id="ARBA00022777"/>
    </source>
</evidence>
<accession>A0A955KWC7</accession>
<reference evidence="11" key="2">
    <citation type="journal article" date="2021" name="Microbiome">
        <title>Successional dynamics and alternative stable states in a saline activated sludge microbial community over 9 years.</title>
        <authorList>
            <person name="Wang Y."/>
            <person name="Ye J."/>
            <person name="Ju F."/>
            <person name="Liu L."/>
            <person name="Boyd J.A."/>
            <person name="Deng Y."/>
            <person name="Parks D.H."/>
            <person name="Jiang X."/>
            <person name="Yin X."/>
            <person name="Woodcroft B.J."/>
            <person name="Tyson G.W."/>
            <person name="Hugenholtz P."/>
            <person name="Polz M.F."/>
            <person name="Zhang T."/>
        </authorList>
    </citation>
    <scope>NUCLEOTIDE SEQUENCE</scope>
    <source>
        <strain evidence="11">HKST-UBA16</strain>
    </source>
</reference>
<name>A0A955KWC7_9BACT</name>
<dbReference type="GO" id="GO:0004721">
    <property type="term" value="F:phosphoprotein phosphatase activity"/>
    <property type="evidence" value="ECO:0007669"/>
    <property type="project" value="TreeGrafter"/>
</dbReference>
<dbReference type="Proteomes" id="UP000748332">
    <property type="component" value="Unassembled WGS sequence"/>
</dbReference>
<dbReference type="PROSITE" id="PS50885">
    <property type="entry name" value="HAMP"/>
    <property type="match status" value="1"/>
</dbReference>
<evidence type="ECO:0000256" key="7">
    <source>
        <dbReference type="ARBA" id="ARBA00023012"/>
    </source>
</evidence>
<keyword evidence="4" id="KW-0597">Phosphoprotein</keyword>
<dbReference type="PROSITE" id="PS50109">
    <property type="entry name" value="HIS_KIN"/>
    <property type="match status" value="1"/>
</dbReference>
<dbReference type="PANTHER" id="PTHR45453:SF1">
    <property type="entry name" value="PHOSPHATE REGULON SENSOR PROTEIN PHOR"/>
    <property type="match status" value="1"/>
</dbReference>
<dbReference type="GO" id="GO:0005886">
    <property type="term" value="C:plasma membrane"/>
    <property type="evidence" value="ECO:0007669"/>
    <property type="project" value="TreeGrafter"/>
</dbReference>
<dbReference type="SUPFAM" id="SSF158472">
    <property type="entry name" value="HAMP domain-like"/>
    <property type="match status" value="1"/>
</dbReference>
<keyword evidence="8" id="KW-1133">Transmembrane helix</keyword>
<dbReference type="GO" id="GO:0016036">
    <property type="term" value="P:cellular response to phosphate starvation"/>
    <property type="evidence" value="ECO:0007669"/>
    <property type="project" value="TreeGrafter"/>
</dbReference>
<evidence type="ECO:0000256" key="4">
    <source>
        <dbReference type="ARBA" id="ARBA00022553"/>
    </source>
</evidence>
<keyword evidence="8" id="KW-0472">Membrane</keyword>
<keyword evidence="6 11" id="KW-0418">Kinase</keyword>
<dbReference type="InterPro" id="IPR004358">
    <property type="entry name" value="Sig_transdc_His_kin-like_C"/>
</dbReference>
<dbReference type="SUPFAM" id="SSF47384">
    <property type="entry name" value="Homodimeric domain of signal transducing histidine kinase"/>
    <property type="match status" value="1"/>
</dbReference>
<dbReference type="PRINTS" id="PR00344">
    <property type="entry name" value="BCTRLSENSOR"/>
</dbReference>
<reference evidence="11" key="1">
    <citation type="submission" date="2020-04" db="EMBL/GenBank/DDBJ databases">
        <authorList>
            <person name="Zhang T."/>
        </authorList>
    </citation>
    <scope>NUCLEOTIDE SEQUENCE</scope>
    <source>
        <strain evidence="11">HKST-UBA16</strain>
    </source>
</reference>
<evidence type="ECO:0000256" key="1">
    <source>
        <dbReference type="ARBA" id="ARBA00000085"/>
    </source>
</evidence>
<comment type="subcellular location">
    <subcellularLocation>
        <location evidence="2">Membrane</location>
    </subcellularLocation>
</comment>
<dbReference type="InterPro" id="IPR036890">
    <property type="entry name" value="HATPase_C_sf"/>
</dbReference>
<keyword evidence="5" id="KW-0808">Transferase</keyword>
<dbReference type="Gene3D" id="1.10.287.130">
    <property type="match status" value="1"/>
</dbReference>
<feature type="domain" description="Histidine kinase" evidence="9">
    <location>
        <begin position="167"/>
        <end position="377"/>
    </location>
</feature>
<sequence length="377" mass="42185">MSSLKDKIVLSFVGFGLLLVLLFAFTVSQSSSQRFNPDFTLSEIREITQGQPMLGRILNSPASEDVITDFFNVARQKQREVLRKQLFWFTLGGGALAVLGGYLLGSSVTKPIEGIASEMKKVDSTKLSHRIVINDDSEEIKLLVRSFNDLMNRLESAFTVQERFIQDAAHELRTPLAAMQATIQSVRAKKSCTQKDYESLVQTLELLNSDLISLNESLLFLEKNNREESLEKVNLSELLEDTIESLKATAQKEGIKIDKDIQSGVIMEAVPQDMVKMFRNIVDNAIKYHSESDPLVKISLKRKRSKTIFNVEDNGIGFSDKDGQKIFERFFRGSNATRFKGSGLGLSIVKKIVDRYKGEITIDSKQGVGTEVTITLG</sequence>
<gene>
    <name evidence="11" type="ORF">KC622_00660</name>
</gene>
<evidence type="ECO:0000259" key="9">
    <source>
        <dbReference type="PROSITE" id="PS50109"/>
    </source>
</evidence>
<dbReference type="InterPro" id="IPR003661">
    <property type="entry name" value="HisK_dim/P_dom"/>
</dbReference>
<evidence type="ECO:0000313" key="11">
    <source>
        <dbReference type="EMBL" id="MCA9374821.1"/>
    </source>
</evidence>
<dbReference type="EC" id="2.7.13.3" evidence="3"/>
<evidence type="ECO:0000256" key="5">
    <source>
        <dbReference type="ARBA" id="ARBA00022679"/>
    </source>
</evidence>